<reference evidence="2 3" key="1">
    <citation type="submission" date="2024-04" db="EMBL/GenBank/DDBJ databases">
        <title>Tritrichomonas musculus Genome.</title>
        <authorList>
            <person name="Alves-Ferreira E."/>
            <person name="Grigg M."/>
            <person name="Lorenzi H."/>
            <person name="Galac M."/>
        </authorList>
    </citation>
    <scope>NUCLEOTIDE SEQUENCE [LARGE SCALE GENOMIC DNA]</scope>
    <source>
        <strain evidence="2 3">EAF2021</strain>
    </source>
</reference>
<comment type="caution">
    <text evidence="2">The sequence shown here is derived from an EMBL/GenBank/DDBJ whole genome shotgun (WGS) entry which is preliminary data.</text>
</comment>
<proteinExistence type="predicted"/>
<evidence type="ECO:0000313" key="3">
    <source>
        <dbReference type="Proteomes" id="UP001470230"/>
    </source>
</evidence>
<keyword evidence="3" id="KW-1185">Reference proteome</keyword>
<accession>A0ABR2LAU9</accession>
<evidence type="ECO:0000256" key="1">
    <source>
        <dbReference type="SAM" id="MobiDB-lite"/>
    </source>
</evidence>
<gene>
    <name evidence="2" type="ORF">M9Y10_002785</name>
</gene>
<dbReference type="EMBL" id="JAPFFF010000001">
    <property type="protein sequence ID" value="KAK8900458.1"/>
    <property type="molecule type" value="Genomic_DNA"/>
</dbReference>
<protein>
    <submittedName>
        <fullName evidence="2">Uncharacterized protein</fullName>
    </submittedName>
</protein>
<dbReference type="Proteomes" id="UP001470230">
    <property type="component" value="Unassembled WGS sequence"/>
</dbReference>
<sequence>MARRKPTIGRMRPATYQEVRRSIEQRPPRPSRYECARADVFRRSHLSRSERRWRRQRFLKSRLQY</sequence>
<feature type="region of interest" description="Disordered" evidence="1">
    <location>
        <begin position="1"/>
        <end position="30"/>
    </location>
</feature>
<feature type="compositionally biased region" description="Basic and acidic residues" evidence="1">
    <location>
        <begin position="18"/>
        <end position="30"/>
    </location>
</feature>
<name>A0ABR2LAU9_9EUKA</name>
<evidence type="ECO:0000313" key="2">
    <source>
        <dbReference type="EMBL" id="KAK8900458.1"/>
    </source>
</evidence>
<organism evidence="2 3">
    <name type="scientific">Tritrichomonas musculus</name>
    <dbReference type="NCBI Taxonomy" id="1915356"/>
    <lineage>
        <taxon>Eukaryota</taxon>
        <taxon>Metamonada</taxon>
        <taxon>Parabasalia</taxon>
        <taxon>Tritrichomonadida</taxon>
        <taxon>Tritrichomonadidae</taxon>
        <taxon>Tritrichomonas</taxon>
    </lineage>
</organism>